<dbReference type="Proteomes" id="UP001249851">
    <property type="component" value="Unassembled WGS sequence"/>
</dbReference>
<gene>
    <name evidence="1" type="ORF">P5673_005898</name>
</gene>
<protein>
    <submittedName>
        <fullName evidence="1">Uncharacterized protein</fullName>
    </submittedName>
</protein>
<sequence>MKSIACLGRKEFHHGASRPDSSWMEYYLCKINPQFFHPGIRETKTEHSRSIGKKSIETQAIIQRGIYGVLNAERIRLLPLGDKMAL</sequence>
<evidence type="ECO:0000313" key="1">
    <source>
        <dbReference type="EMBL" id="KAK2569018.1"/>
    </source>
</evidence>
<keyword evidence="2" id="KW-1185">Reference proteome</keyword>
<proteinExistence type="predicted"/>
<organism evidence="1 2">
    <name type="scientific">Acropora cervicornis</name>
    <name type="common">Staghorn coral</name>
    <dbReference type="NCBI Taxonomy" id="6130"/>
    <lineage>
        <taxon>Eukaryota</taxon>
        <taxon>Metazoa</taxon>
        <taxon>Cnidaria</taxon>
        <taxon>Anthozoa</taxon>
        <taxon>Hexacorallia</taxon>
        <taxon>Scleractinia</taxon>
        <taxon>Astrocoeniina</taxon>
        <taxon>Acroporidae</taxon>
        <taxon>Acropora</taxon>
    </lineage>
</organism>
<accession>A0AAD9QXC7</accession>
<dbReference type="AlphaFoldDB" id="A0AAD9QXC7"/>
<evidence type="ECO:0000313" key="2">
    <source>
        <dbReference type="Proteomes" id="UP001249851"/>
    </source>
</evidence>
<name>A0AAD9QXC7_ACRCE</name>
<reference evidence="1" key="1">
    <citation type="journal article" date="2023" name="G3 (Bethesda)">
        <title>Whole genome assembly and annotation of the endangered Caribbean coral Acropora cervicornis.</title>
        <authorList>
            <person name="Selwyn J.D."/>
            <person name="Vollmer S.V."/>
        </authorList>
    </citation>
    <scope>NUCLEOTIDE SEQUENCE</scope>
    <source>
        <strain evidence="1">K2</strain>
    </source>
</reference>
<reference evidence="1" key="2">
    <citation type="journal article" date="2023" name="Science">
        <title>Genomic signatures of disease resistance in endangered staghorn corals.</title>
        <authorList>
            <person name="Vollmer S.V."/>
            <person name="Selwyn J.D."/>
            <person name="Despard B.A."/>
            <person name="Roesel C.L."/>
        </authorList>
    </citation>
    <scope>NUCLEOTIDE SEQUENCE</scope>
    <source>
        <strain evidence="1">K2</strain>
    </source>
</reference>
<dbReference type="EMBL" id="JARQWQ010000010">
    <property type="protein sequence ID" value="KAK2569018.1"/>
    <property type="molecule type" value="Genomic_DNA"/>
</dbReference>
<comment type="caution">
    <text evidence="1">The sequence shown here is derived from an EMBL/GenBank/DDBJ whole genome shotgun (WGS) entry which is preliminary data.</text>
</comment>